<dbReference type="Gene3D" id="3.40.30.10">
    <property type="entry name" value="Glutaredoxin"/>
    <property type="match status" value="1"/>
</dbReference>
<name>A0A1Y2M0K5_EPING</name>
<dbReference type="PANTHER" id="PTHR33875:SF2">
    <property type="entry name" value="ACR183CP"/>
    <property type="match status" value="1"/>
</dbReference>
<gene>
    <name evidence="2" type="ORF">B5807_05956</name>
</gene>
<evidence type="ECO:0000259" key="1">
    <source>
        <dbReference type="Pfam" id="PF13462"/>
    </source>
</evidence>
<evidence type="ECO:0000313" key="3">
    <source>
        <dbReference type="Proteomes" id="UP000193240"/>
    </source>
</evidence>
<keyword evidence="3" id="KW-1185">Reference proteome</keyword>
<protein>
    <recommendedName>
        <fullName evidence="1">Thioredoxin-like fold domain-containing protein</fullName>
    </recommendedName>
</protein>
<dbReference type="SUPFAM" id="SSF52833">
    <property type="entry name" value="Thioredoxin-like"/>
    <property type="match status" value="1"/>
</dbReference>
<dbReference type="InParanoid" id="A0A1Y2M0K5"/>
<feature type="domain" description="Thioredoxin-like fold" evidence="1">
    <location>
        <begin position="19"/>
        <end position="205"/>
    </location>
</feature>
<organism evidence="2 3">
    <name type="scientific">Epicoccum nigrum</name>
    <name type="common">Soil fungus</name>
    <name type="synonym">Epicoccum purpurascens</name>
    <dbReference type="NCBI Taxonomy" id="105696"/>
    <lineage>
        <taxon>Eukaryota</taxon>
        <taxon>Fungi</taxon>
        <taxon>Dikarya</taxon>
        <taxon>Ascomycota</taxon>
        <taxon>Pezizomycotina</taxon>
        <taxon>Dothideomycetes</taxon>
        <taxon>Pleosporomycetidae</taxon>
        <taxon>Pleosporales</taxon>
        <taxon>Pleosporineae</taxon>
        <taxon>Didymellaceae</taxon>
        <taxon>Epicoccum</taxon>
    </lineage>
</organism>
<sequence length="210" mass="23763">MALAPKFAGQKLASTAIQPKAVHTIEIYLDYVCPFSAKLFKTVYSSPLRKTLLEKYSDRVVTIFRQQIQPWHPSSTLVHEAGFAVLKVQPDKFYDFSEKLFEQQKDFFDANVVNETRNNTYKRLAKIAGSVGVDEKEVYSLLEISDKPDKDGGLNGGNGVTDYVKLQTKQNRLQGVHVTPTVVFDGVVNNDISSGWTEKQWEEWLEKNVA</sequence>
<dbReference type="Proteomes" id="UP000193240">
    <property type="component" value="Unassembled WGS sequence"/>
</dbReference>
<dbReference type="Pfam" id="PF13462">
    <property type="entry name" value="Thioredoxin_4"/>
    <property type="match status" value="1"/>
</dbReference>
<dbReference type="InterPro" id="IPR012336">
    <property type="entry name" value="Thioredoxin-like_fold"/>
</dbReference>
<dbReference type="InterPro" id="IPR036249">
    <property type="entry name" value="Thioredoxin-like_sf"/>
</dbReference>
<dbReference type="STRING" id="105696.A0A1Y2M0K5"/>
<reference evidence="2 3" key="1">
    <citation type="journal article" date="2017" name="Genome Announc.">
        <title>Genome sequence of the saprophytic ascomycete Epicoccum nigrum ICMP 19927 strain isolated from New Zealand.</title>
        <authorList>
            <person name="Fokin M."/>
            <person name="Fleetwood D."/>
            <person name="Weir B.S."/>
            <person name="Villas-Boas S.G."/>
        </authorList>
    </citation>
    <scope>NUCLEOTIDE SEQUENCE [LARGE SCALE GENOMIC DNA]</scope>
    <source>
        <strain evidence="2 3">ICMP 19927</strain>
    </source>
</reference>
<dbReference type="OMA" id="IKFSRQN"/>
<accession>A0A1Y2M0K5</accession>
<proteinExistence type="predicted"/>
<dbReference type="AlphaFoldDB" id="A0A1Y2M0K5"/>
<dbReference type="PANTHER" id="PTHR33875">
    <property type="entry name" value="OS09G0542200 PROTEIN"/>
    <property type="match status" value="1"/>
</dbReference>
<dbReference type="EMBL" id="KZ107843">
    <property type="protein sequence ID" value="OSS49685.1"/>
    <property type="molecule type" value="Genomic_DNA"/>
</dbReference>
<evidence type="ECO:0000313" key="2">
    <source>
        <dbReference type="EMBL" id="OSS49685.1"/>
    </source>
</evidence>